<organism evidence="1 2">
    <name type="scientific">Aphanomyces euteiches</name>
    <dbReference type="NCBI Taxonomy" id="100861"/>
    <lineage>
        <taxon>Eukaryota</taxon>
        <taxon>Sar</taxon>
        <taxon>Stramenopiles</taxon>
        <taxon>Oomycota</taxon>
        <taxon>Saprolegniomycetes</taxon>
        <taxon>Saprolegniales</taxon>
        <taxon>Verrucalvaceae</taxon>
        <taxon>Aphanomyces</taxon>
    </lineage>
</organism>
<proteinExistence type="predicted"/>
<dbReference type="AlphaFoldDB" id="A0A6G0WKC5"/>
<evidence type="ECO:0000313" key="1">
    <source>
        <dbReference type="EMBL" id="KAF0727722.1"/>
    </source>
</evidence>
<reference evidence="1 2" key="1">
    <citation type="submission" date="2019-07" db="EMBL/GenBank/DDBJ databases">
        <title>Genomics analysis of Aphanomyces spp. identifies a new class of oomycete effector associated with host adaptation.</title>
        <authorList>
            <person name="Gaulin E."/>
        </authorList>
    </citation>
    <scope>NUCLEOTIDE SEQUENCE [LARGE SCALE GENOMIC DNA]</scope>
    <source>
        <strain evidence="1 2">ATCC 201684</strain>
    </source>
</reference>
<keyword evidence="2" id="KW-1185">Reference proteome</keyword>
<sequence>MSQSSIVDIQARAATSTELFTLADISSVRNWDYTLPTLTRPHRFTERKAWTNASFFETEFFELYPVLKKISLDNLALMGGSVLSLLTGVFRSKDLDFFVVTDQPELSKEAACEYAHNRVKKFIRDVYTFMVTSNESLKQLQEETQKTKPNFKVDDYKFYKLDDFRVRRVLNVYTITVPQIHNSRRCDVATIQLITTPYTSVAELVQHADLSCTAMTYYNHEVWFSERAKFSFENLCFVVDGATADMDRVIKYFDRGFDVIMPHLDETKIRTHNFQFGVAEVLDLPYLTIVVNQLKDKKIFLTSMAKCERPPESDEAPAAWTRTSFSTYDQAAEASSLDVGSIIHYNIICLIHGNNDGLVVHGEGASYENAFRPRPYITERMLVNSYETVRNSLYNSNSLNLEKLLKYFTVWKPSELLNRLVLSYVAEQEAKGRPGVSILEGTEFEKHFKNVVDELVAQQIVIAKQKIAELEGTPASTLEVQQRFSNGMTPAKFFGRYYNDSEHLQRTT</sequence>
<dbReference type="VEuPathDB" id="FungiDB:AeMF1_006458"/>
<dbReference type="EMBL" id="VJMJ01000191">
    <property type="protein sequence ID" value="KAF0727722.1"/>
    <property type="molecule type" value="Genomic_DNA"/>
</dbReference>
<accession>A0A6G0WKC5</accession>
<gene>
    <name evidence="1" type="ORF">Ae201684_014345</name>
</gene>
<evidence type="ECO:0000313" key="2">
    <source>
        <dbReference type="Proteomes" id="UP000481153"/>
    </source>
</evidence>
<name>A0A6G0WKC5_9STRA</name>
<dbReference type="Proteomes" id="UP000481153">
    <property type="component" value="Unassembled WGS sequence"/>
</dbReference>
<comment type="caution">
    <text evidence="1">The sequence shown here is derived from an EMBL/GenBank/DDBJ whole genome shotgun (WGS) entry which is preliminary data.</text>
</comment>
<protein>
    <submittedName>
        <fullName evidence="1">Uncharacterized protein</fullName>
    </submittedName>
</protein>